<comment type="caution">
    <text evidence="3">The sequence shown here is derived from an EMBL/GenBank/DDBJ whole genome shotgun (WGS) entry which is preliminary data.</text>
</comment>
<feature type="domain" description="DUF6824" evidence="2">
    <location>
        <begin position="32"/>
        <end position="116"/>
    </location>
</feature>
<reference evidence="3" key="1">
    <citation type="submission" date="2020-06" db="EMBL/GenBank/DDBJ databases">
        <authorList>
            <consortium name="Plant Systems Biology data submission"/>
        </authorList>
    </citation>
    <scope>NUCLEOTIDE SEQUENCE</scope>
    <source>
        <strain evidence="3">D6</strain>
    </source>
</reference>
<name>A0A9N8H5G0_9STRA</name>
<evidence type="ECO:0000313" key="3">
    <source>
        <dbReference type="EMBL" id="CAB9500502.1"/>
    </source>
</evidence>
<dbReference type="Pfam" id="PF20710">
    <property type="entry name" value="DUF6824"/>
    <property type="match status" value="1"/>
</dbReference>
<protein>
    <submittedName>
        <fullName evidence="3">Nitrilase family, member 2</fullName>
    </submittedName>
</protein>
<sequence length="274" mass="30690">MSATTVNSTYGLYCNPRDKRKLSPSFQPGPYDVICARGKEAFTHEGNVRFRSLVRRHQDAYAAASTKYKKSQIVTHVGNIVRNASPEGGFVKLIKGVWYEVGDRTCKEKIGQTFRDGLDSLYNSSTKAKARARIQRRVEEYQASIRSSSPATNQNQSLPSQDIEPADDVRSCVSIVSSGSDEYETRPSMINMTITTKQQEEESLLDTLFRGMNSTLLSQDESAAPVGCLDLEPLPLDASIACPIEFNETEISQNLNDSFRDDMREFYKAMDRLL</sequence>
<evidence type="ECO:0000259" key="2">
    <source>
        <dbReference type="Pfam" id="PF20710"/>
    </source>
</evidence>
<proteinExistence type="predicted"/>
<dbReference type="EMBL" id="CAICTM010000084">
    <property type="protein sequence ID" value="CAB9500502.1"/>
    <property type="molecule type" value="Genomic_DNA"/>
</dbReference>
<evidence type="ECO:0000256" key="1">
    <source>
        <dbReference type="SAM" id="MobiDB-lite"/>
    </source>
</evidence>
<accession>A0A9N8H5G0</accession>
<feature type="compositionally biased region" description="Polar residues" evidence="1">
    <location>
        <begin position="144"/>
        <end position="160"/>
    </location>
</feature>
<keyword evidence="4" id="KW-1185">Reference proteome</keyword>
<evidence type="ECO:0000313" key="4">
    <source>
        <dbReference type="Proteomes" id="UP001153069"/>
    </source>
</evidence>
<dbReference type="InterPro" id="IPR049227">
    <property type="entry name" value="DUF6824"/>
</dbReference>
<dbReference type="Proteomes" id="UP001153069">
    <property type="component" value="Unassembled WGS sequence"/>
</dbReference>
<feature type="region of interest" description="Disordered" evidence="1">
    <location>
        <begin position="141"/>
        <end position="165"/>
    </location>
</feature>
<gene>
    <name evidence="3" type="ORF">SEMRO_85_G045240.1</name>
</gene>
<organism evidence="3 4">
    <name type="scientific">Seminavis robusta</name>
    <dbReference type="NCBI Taxonomy" id="568900"/>
    <lineage>
        <taxon>Eukaryota</taxon>
        <taxon>Sar</taxon>
        <taxon>Stramenopiles</taxon>
        <taxon>Ochrophyta</taxon>
        <taxon>Bacillariophyta</taxon>
        <taxon>Bacillariophyceae</taxon>
        <taxon>Bacillariophycidae</taxon>
        <taxon>Naviculales</taxon>
        <taxon>Naviculaceae</taxon>
        <taxon>Seminavis</taxon>
    </lineage>
</organism>
<dbReference type="AlphaFoldDB" id="A0A9N8H5G0"/>